<dbReference type="EMBL" id="PDCK01000045">
    <property type="protein sequence ID" value="PRQ18467.1"/>
    <property type="molecule type" value="Genomic_DNA"/>
</dbReference>
<accession>A0A2P6P987</accession>
<comment type="caution">
    <text evidence="1">The sequence shown here is derived from an EMBL/GenBank/DDBJ whole genome shotgun (WGS) entry which is preliminary data.</text>
</comment>
<dbReference type="AlphaFoldDB" id="A0A2P6P987"/>
<reference evidence="1 2" key="1">
    <citation type="journal article" date="2018" name="Nat. Genet.">
        <title>The Rosa genome provides new insights in the design of modern roses.</title>
        <authorList>
            <person name="Bendahmane M."/>
        </authorList>
    </citation>
    <scope>NUCLEOTIDE SEQUENCE [LARGE SCALE GENOMIC DNA]</scope>
    <source>
        <strain evidence="2">cv. Old Blush</strain>
    </source>
</reference>
<sequence length="73" mass="8471">MKLIDVYCDEVTCWSILPSQSKQRGTTSFHVDTTKALKREKKSCTFHLQVLDRKFVQHIICIVADICKFLLVL</sequence>
<evidence type="ECO:0000313" key="1">
    <source>
        <dbReference type="EMBL" id="PRQ18467.1"/>
    </source>
</evidence>
<protein>
    <submittedName>
        <fullName evidence="1">Uncharacterized protein</fullName>
    </submittedName>
</protein>
<keyword evidence="2" id="KW-1185">Reference proteome</keyword>
<dbReference type="Proteomes" id="UP000238479">
    <property type="component" value="Chromosome 7"/>
</dbReference>
<gene>
    <name evidence="1" type="ORF">RchiOBHm_Chr7g0206341</name>
</gene>
<dbReference type="Gramene" id="PRQ18467">
    <property type="protein sequence ID" value="PRQ18467"/>
    <property type="gene ID" value="RchiOBHm_Chr7g0206341"/>
</dbReference>
<name>A0A2P6P987_ROSCH</name>
<proteinExistence type="predicted"/>
<organism evidence="1 2">
    <name type="scientific">Rosa chinensis</name>
    <name type="common">China rose</name>
    <dbReference type="NCBI Taxonomy" id="74649"/>
    <lineage>
        <taxon>Eukaryota</taxon>
        <taxon>Viridiplantae</taxon>
        <taxon>Streptophyta</taxon>
        <taxon>Embryophyta</taxon>
        <taxon>Tracheophyta</taxon>
        <taxon>Spermatophyta</taxon>
        <taxon>Magnoliopsida</taxon>
        <taxon>eudicotyledons</taxon>
        <taxon>Gunneridae</taxon>
        <taxon>Pentapetalae</taxon>
        <taxon>rosids</taxon>
        <taxon>fabids</taxon>
        <taxon>Rosales</taxon>
        <taxon>Rosaceae</taxon>
        <taxon>Rosoideae</taxon>
        <taxon>Rosoideae incertae sedis</taxon>
        <taxon>Rosa</taxon>
    </lineage>
</organism>
<evidence type="ECO:0000313" key="2">
    <source>
        <dbReference type="Proteomes" id="UP000238479"/>
    </source>
</evidence>